<dbReference type="SUPFAM" id="SSF52540">
    <property type="entry name" value="P-loop containing nucleoside triphosphate hydrolases"/>
    <property type="match status" value="1"/>
</dbReference>
<feature type="coiled-coil region" evidence="7">
    <location>
        <begin position="103"/>
        <end position="165"/>
    </location>
</feature>
<feature type="region of interest" description="Disordered" evidence="8">
    <location>
        <begin position="171"/>
        <end position="202"/>
    </location>
</feature>
<evidence type="ECO:0000256" key="2">
    <source>
        <dbReference type="ARBA" id="ARBA00022741"/>
    </source>
</evidence>
<evidence type="ECO:0000256" key="6">
    <source>
        <dbReference type="RuleBase" id="RU000394"/>
    </source>
</evidence>
<evidence type="ECO:0000256" key="5">
    <source>
        <dbReference type="PROSITE-ProRule" id="PRU00283"/>
    </source>
</evidence>
<dbReference type="Proteomes" id="UP000694865">
    <property type="component" value="Unplaced"/>
</dbReference>
<dbReference type="PRINTS" id="PR00380">
    <property type="entry name" value="KINESINHEAVY"/>
</dbReference>
<proteinExistence type="inferred from homology"/>
<keyword evidence="2 5" id="KW-0547">Nucleotide-binding</keyword>
<keyword evidence="7" id="KW-0175">Coiled coil</keyword>
<organism evidence="10 11">
    <name type="scientific">Saccoglossus kowalevskii</name>
    <name type="common">Acorn worm</name>
    <dbReference type="NCBI Taxonomy" id="10224"/>
    <lineage>
        <taxon>Eukaryota</taxon>
        <taxon>Metazoa</taxon>
        <taxon>Hemichordata</taxon>
        <taxon>Enteropneusta</taxon>
        <taxon>Harrimaniidae</taxon>
        <taxon>Saccoglossus</taxon>
    </lineage>
</organism>
<dbReference type="InterPro" id="IPR027640">
    <property type="entry name" value="Kinesin-like_fam"/>
</dbReference>
<protein>
    <recommendedName>
        <fullName evidence="6">Kinesin-like protein</fullName>
    </recommendedName>
</protein>
<keyword evidence="5 6" id="KW-0505">Motor protein</keyword>
<keyword evidence="3 5" id="KW-0067">ATP-binding</keyword>
<dbReference type="Gene3D" id="3.40.850.10">
    <property type="entry name" value="Kinesin motor domain"/>
    <property type="match status" value="1"/>
</dbReference>
<feature type="binding site" evidence="5">
    <location>
        <begin position="381"/>
        <end position="388"/>
    </location>
    <ligand>
        <name>ATP</name>
        <dbReference type="ChEBI" id="CHEBI:30616"/>
    </ligand>
</feature>
<evidence type="ECO:0000256" key="7">
    <source>
        <dbReference type="SAM" id="Coils"/>
    </source>
</evidence>
<keyword evidence="10" id="KW-1185">Reference proteome</keyword>
<dbReference type="InterPro" id="IPR001752">
    <property type="entry name" value="Kinesin_motor_dom"/>
</dbReference>
<dbReference type="InterPro" id="IPR027417">
    <property type="entry name" value="P-loop_NTPase"/>
</dbReference>
<gene>
    <name evidence="11" type="primary">LOC102805304</name>
</gene>
<dbReference type="PROSITE" id="PS50067">
    <property type="entry name" value="KINESIN_MOTOR_2"/>
    <property type="match status" value="1"/>
</dbReference>
<dbReference type="SMART" id="SM00129">
    <property type="entry name" value="KISc"/>
    <property type="match status" value="1"/>
</dbReference>
<keyword evidence="6" id="KW-0493">Microtubule</keyword>
<comment type="subcellular location">
    <subcellularLocation>
        <location evidence="1">Cytoplasm</location>
        <location evidence="1">Cytoskeleton</location>
    </subcellularLocation>
</comment>
<dbReference type="PROSITE" id="PS00411">
    <property type="entry name" value="KINESIN_MOTOR_1"/>
    <property type="match status" value="1"/>
</dbReference>
<evidence type="ECO:0000259" key="9">
    <source>
        <dbReference type="PROSITE" id="PS50067"/>
    </source>
</evidence>
<sequence>MSDMDNIIHEPKERQNVHYYFDQMSGVWVKMPISWEQHHEFVKPIVKQIKETCPAWSDKYDIIASLRASNYDLDDCIATYFTIGDTGVMDMPDRYPGGNAAMVKEKEDKIRSLEAKLTKLKSDYEEACRVNKVILEENEKSLSELRKLRDQLSESEIEAKTAHLRVVSMQQERPMTARPMTARPGTSRTRRPKTPEIETAPPEPEVLTLQCEPEPEVGPVIDDETLKAVNKDVKEVDKMNKSLKHLVKTGFEDLKQLTQQAMGGLKQLRSLDTNTSSELENIKVLYRKECLQRKILYNKIQELRGNIRVFCRCRRDDRVECSLQFPTDHEIQCTNPAGGVKKYKFDRVFTPKSTQDEVFTEVMPIITSCVDGYNVCLMAYGQTGSGKTYTMMGPSDNPGVNLRAVTELLKICNEREKIRYTLKVSLLEVYNENLQDLLTDKDSPNLDIRMQGKRLLVQGLTDVVVRNVDDIQAVMAKGDANRTTAATKMNSTSSRSHLLLMIFVEGVDTVSNATSYGSLTLVDLAGSERIAKTGATGQTLVEAAAINKSLTSLGQVFTSLRTNALHVPYRNSKLTHLLQSSLSGDAKACLFVNVSPDAENISESISSLSFGSNARQVALGKATQNVTKGQ</sequence>
<dbReference type="InterPro" id="IPR036961">
    <property type="entry name" value="Kinesin_motor_dom_sf"/>
</dbReference>
<keyword evidence="4" id="KW-0206">Cytoskeleton</keyword>
<dbReference type="PANTHER" id="PTHR47972">
    <property type="entry name" value="KINESIN-LIKE PROTEIN KLP-3"/>
    <property type="match status" value="1"/>
</dbReference>
<dbReference type="RefSeq" id="XP_006825715.1">
    <property type="nucleotide sequence ID" value="XM_006825652.1"/>
</dbReference>
<keyword evidence="4" id="KW-0963">Cytoplasm</keyword>
<name>A0ABM0N0C4_SACKO</name>
<evidence type="ECO:0000313" key="11">
    <source>
        <dbReference type="RefSeq" id="XP_006825715.1"/>
    </source>
</evidence>
<comment type="similarity">
    <text evidence="5 6">Belongs to the TRAFAC class myosin-kinesin ATPase superfamily. Kinesin family.</text>
</comment>
<evidence type="ECO:0000256" key="3">
    <source>
        <dbReference type="ARBA" id="ARBA00022840"/>
    </source>
</evidence>
<evidence type="ECO:0000256" key="1">
    <source>
        <dbReference type="ARBA" id="ARBA00004245"/>
    </source>
</evidence>
<feature type="domain" description="Kinesin motor" evidence="9">
    <location>
        <begin position="306"/>
        <end position="617"/>
    </location>
</feature>
<dbReference type="PANTHER" id="PTHR47972:SF65">
    <property type="entry name" value="KINESIN-LIKE PROTEIN"/>
    <property type="match status" value="1"/>
</dbReference>
<evidence type="ECO:0000256" key="8">
    <source>
        <dbReference type="SAM" id="MobiDB-lite"/>
    </source>
</evidence>
<evidence type="ECO:0000313" key="10">
    <source>
        <dbReference type="Proteomes" id="UP000694865"/>
    </source>
</evidence>
<dbReference type="InterPro" id="IPR019821">
    <property type="entry name" value="Kinesin_motor_CS"/>
</dbReference>
<reference evidence="11" key="1">
    <citation type="submission" date="2025-08" db="UniProtKB">
        <authorList>
            <consortium name="RefSeq"/>
        </authorList>
    </citation>
    <scope>IDENTIFICATION</scope>
    <source>
        <tissue evidence="11">Testes</tissue>
    </source>
</reference>
<dbReference type="GeneID" id="102805304"/>
<dbReference type="Pfam" id="PF00225">
    <property type="entry name" value="Kinesin"/>
    <property type="match status" value="1"/>
</dbReference>
<evidence type="ECO:0000256" key="4">
    <source>
        <dbReference type="ARBA" id="ARBA00023212"/>
    </source>
</evidence>
<accession>A0ABM0N0C4</accession>